<dbReference type="Proteomes" id="UP000004535">
    <property type="component" value="Unassembled WGS sequence"/>
</dbReference>
<sequence length="37" mass="4425">MVRDVRRAPRRYSTRDDMRVSKTLITLSAGEMNEREQ</sequence>
<proteinExistence type="predicted"/>
<evidence type="ECO:0000313" key="1">
    <source>
        <dbReference type="EMBL" id="EEE07530.1"/>
    </source>
</evidence>
<gene>
    <name evidence="1" type="ORF">BURMUCGD2_6633</name>
</gene>
<evidence type="ECO:0000313" key="2">
    <source>
        <dbReference type="Proteomes" id="UP000004535"/>
    </source>
</evidence>
<dbReference type="EMBL" id="ACFC01000004">
    <property type="protein sequence ID" value="EEE07530.1"/>
    <property type="molecule type" value="Genomic_DNA"/>
</dbReference>
<dbReference type="AlphaFoldDB" id="B9BPL2"/>
<protein>
    <submittedName>
        <fullName evidence="1">Uncharacterized protein</fullName>
    </submittedName>
</protein>
<name>B9BPL2_9BURK</name>
<organism evidence="1 2">
    <name type="scientific">Burkholderia multivorans CGD2</name>
    <dbReference type="NCBI Taxonomy" id="513052"/>
    <lineage>
        <taxon>Bacteria</taxon>
        <taxon>Pseudomonadati</taxon>
        <taxon>Pseudomonadota</taxon>
        <taxon>Betaproteobacteria</taxon>
        <taxon>Burkholderiales</taxon>
        <taxon>Burkholderiaceae</taxon>
        <taxon>Burkholderia</taxon>
        <taxon>Burkholderia cepacia complex</taxon>
    </lineage>
</organism>
<accession>B9BPL2</accession>
<comment type="caution">
    <text evidence="1">The sequence shown here is derived from an EMBL/GenBank/DDBJ whole genome shotgun (WGS) entry which is preliminary data.</text>
</comment>
<reference evidence="1 2" key="1">
    <citation type="journal article" date="2012" name="J. Bacteriol.">
        <title>Draft Genome Sequence Determination for Cystic Fibrosis and Chronic Granulomatous Disease Burkholderia multivorans Isolates.</title>
        <authorList>
            <person name="Varga J.J."/>
            <person name="Losada L."/>
            <person name="Zelazny A.M."/>
            <person name="Brinkac L."/>
            <person name="Harkins D."/>
            <person name="Radune D."/>
            <person name="Hostetler J."/>
            <person name="Sampaio E.P."/>
            <person name="Ronning C.M."/>
            <person name="Nierman W.C."/>
            <person name="Greenberg D.E."/>
            <person name="Holland S.M."/>
            <person name="Goldberg J.B."/>
        </authorList>
    </citation>
    <scope>NUCLEOTIDE SEQUENCE [LARGE SCALE GENOMIC DNA]</scope>
    <source>
        <strain evidence="1 2">CGD2</strain>
    </source>
</reference>